<dbReference type="SUPFAM" id="SSF48452">
    <property type="entry name" value="TPR-like"/>
    <property type="match status" value="1"/>
</dbReference>
<protein>
    <submittedName>
        <fullName evidence="2 4">U3 small nucleolar RNA-associated protein 6</fullName>
    </submittedName>
</protein>
<dbReference type="GO" id="GO:0034388">
    <property type="term" value="C:Pwp2p-containing subcomplex of 90S preribosome"/>
    <property type="evidence" value="ECO:0007669"/>
    <property type="project" value="TreeGrafter"/>
</dbReference>
<evidence type="ECO:0000259" key="1">
    <source>
        <dbReference type="Pfam" id="PF24892"/>
    </source>
</evidence>
<dbReference type="OrthoDB" id="28112at2759"/>
<dbReference type="Gene3D" id="1.25.40.10">
    <property type="entry name" value="Tetratricopeptide repeat domain"/>
    <property type="match status" value="1"/>
</dbReference>
<organism evidence="2">
    <name type="scientific">Sipha flava</name>
    <name type="common">yellow sugarcane aphid</name>
    <dbReference type="NCBI Taxonomy" id="143950"/>
    <lineage>
        <taxon>Eukaryota</taxon>
        <taxon>Metazoa</taxon>
        <taxon>Ecdysozoa</taxon>
        <taxon>Arthropoda</taxon>
        <taxon>Hexapoda</taxon>
        <taxon>Insecta</taxon>
        <taxon>Pterygota</taxon>
        <taxon>Neoptera</taxon>
        <taxon>Paraneoptera</taxon>
        <taxon>Hemiptera</taxon>
        <taxon>Sternorrhyncha</taxon>
        <taxon>Aphidomorpha</taxon>
        <taxon>Aphidoidea</taxon>
        <taxon>Aphididae</taxon>
        <taxon>Sipha</taxon>
    </lineage>
</organism>
<reference evidence="4" key="2">
    <citation type="submission" date="2025-04" db="UniProtKB">
        <authorList>
            <consortium name="RefSeq"/>
        </authorList>
    </citation>
    <scope>IDENTIFICATION</scope>
    <source>
        <tissue evidence="4">Whole body</tissue>
    </source>
</reference>
<name>A0A2S2R987_9HEMI</name>
<dbReference type="InterPro" id="IPR013949">
    <property type="entry name" value="Utp6"/>
</dbReference>
<evidence type="ECO:0000313" key="3">
    <source>
        <dbReference type="Proteomes" id="UP000694846"/>
    </source>
</evidence>
<dbReference type="InterPro" id="IPR056907">
    <property type="entry name" value="UTP6_C"/>
</dbReference>
<keyword evidence="3" id="KW-1185">Reference proteome</keyword>
<reference evidence="2" key="1">
    <citation type="submission" date="2018-04" db="EMBL/GenBank/DDBJ databases">
        <title>Transcriptome assembly of Sipha flava.</title>
        <authorList>
            <person name="Scully E.D."/>
            <person name="Geib S.M."/>
            <person name="Palmer N.A."/>
            <person name="Koch K."/>
            <person name="Bradshaw J."/>
            <person name="Heng-Moss T."/>
            <person name="Sarath G."/>
        </authorList>
    </citation>
    <scope>NUCLEOTIDE SEQUENCE</scope>
</reference>
<proteinExistence type="predicted"/>
<dbReference type="EMBL" id="GGMS01016739">
    <property type="protein sequence ID" value="MBY85942.1"/>
    <property type="molecule type" value="Transcribed_RNA"/>
</dbReference>
<dbReference type="PANTHER" id="PTHR23271:SF1">
    <property type="entry name" value="U3 SMALL NUCLEOLAR RNA-ASSOCIATED PROTEIN 6 HOMOLOG"/>
    <property type="match status" value="1"/>
</dbReference>
<dbReference type="GO" id="GO:0030515">
    <property type="term" value="F:snoRNA binding"/>
    <property type="evidence" value="ECO:0007669"/>
    <property type="project" value="InterPro"/>
</dbReference>
<dbReference type="GO" id="GO:0032040">
    <property type="term" value="C:small-subunit processome"/>
    <property type="evidence" value="ECO:0007669"/>
    <property type="project" value="TreeGrafter"/>
</dbReference>
<dbReference type="InterPro" id="IPR011990">
    <property type="entry name" value="TPR-like_helical_dom_sf"/>
</dbReference>
<dbReference type="PANTHER" id="PTHR23271">
    <property type="entry name" value="HEPATOCELLULAR CARCINOMA-ASSOCIATED ANTIGEN 66"/>
    <property type="match status" value="1"/>
</dbReference>
<dbReference type="Proteomes" id="UP000694846">
    <property type="component" value="Unplaced"/>
</dbReference>
<evidence type="ECO:0000313" key="4">
    <source>
        <dbReference type="RefSeq" id="XP_025421791.1"/>
    </source>
</evidence>
<evidence type="ECO:0000313" key="2">
    <source>
        <dbReference type="EMBL" id="MBY85942.1"/>
    </source>
</evidence>
<dbReference type="Pfam" id="PF24892">
    <property type="entry name" value="UTP6_C"/>
    <property type="match status" value="1"/>
</dbReference>
<accession>A0A2S2R987</accession>
<dbReference type="AlphaFoldDB" id="A0A2S2R987"/>
<gene>
    <name evidence="2" type="primary">Utp6</name>
    <name evidence="4" type="synonym">LOC112691661</name>
    <name evidence="2" type="ORF">g.2398</name>
</gene>
<dbReference type="GO" id="GO:0000462">
    <property type="term" value="P:maturation of SSU-rRNA from tricistronic rRNA transcript (SSU-rRNA, 5.8S rRNA, LSU-rRNA)"/>
    <property type="evidence" value="ECO:0007669"/>
    <property type="project" value="InterPro"/>
</dbReference>
<dbReference type="RefSeq" id="XP_025421791.1">
    <property type="nucleotide sequence ID" value="XM_025566006.1"/>
</dbReference>
<sequence>MSNPTIEDAESEDLFVTNSCGLMKLAVERKSFSEKIERSESTIGECLQHIVAETQLFFETKKEYDKQVVESEKDRKGLDVLKILANRINGLYAHMFRLYSYDIVHIKKFMFFHTKFKEFISEDNDSFSALISKKHIDPRVYVMAARYIYHSKSDISAARRYLMYGISHHASYKPLYISHFTFEVLMMKKTNGDSLSIVLKKYKEYFELFKNDLKFLLKLFDKAFHDSKVYELQTIMIKDMIEKYSENVLMWKQLSKINYSGFIYGYDTGKLEYDAHCRRRMQNSFDAFENGIQANESPEKQKVLWKLYAQHIIGIRNRIGIANETIEAFLIENMKRVFQHAHDIHALPKEFYVHWAEFSIKEHDPVVVKRAIEMNKSCIKIWFQILGFYLNLNSFDMAYRVLNDGVQALEVNSLCLWNLMSFIIKRTKDKKLIDEFYNKAIVCQYEQIRTEYKVQYLKWYENTQGRIATRKLFKALKDTIEDNPELYKSMISFEKHQSPKNNSFINNLYVEMCFKYSRYDIGLWMDAIAFNYSEGHYKEAVEVFQSASSVLDQVLISDLKMKFERLKLGTKVKVTYPDGTVHYFGPKDD</sequence>
<feature type="domain" description="U3 small nucleolar RNA-associated protein 6 homolog C-terminal" evidence="1">
    <location>
        <begin position="302"/>
        <end position="532"/>
    </location>
</feature>